<organism evidence="2 3">
    <name type="scientific">Prymnesium parvum</name>
    <name type="common">Toxic golden alga</name>
    <dbReference type="NCBI Taxonomy" id="97485"/>
    <lineage>
        <taxon>Eukaryota</taxon>
        <taxon>Haptista</taxon>
        <taxon>Haptophyta</taxon>
        <taxon>Prymnesiophyceae</taxon>
        <taxon>Prymnesiales</taxon>
        <taxon>Prymnesiaceae</taxon>
        <taxon>Prymnesium</taxon>
    </lineage>
</organism>
<proteinExistence type="predicted"/>
<comment type="caution">
    <text evidence="2">The sequence shown here is derived from an EMBL/GenBank/DDBJ whole genome shotgun (WGS) entry which is preliminary data.</text>
</comment>
<sequence length="328" mass="34728">MHVYPWGKSACRAWWTNALKQLPQHTASEGVFLCHPLTHLAWAEPLPSVPAELRLYSQLHAAFSDEPCPPHPALLRFPGPAVENSACRTLAMAVDWASVLRLARRLEVCGKSDAAADSSASSPAGGAVHPAGGAVHPTGGGVSPSADAPILAEREAAPAEACVGACGWQVGAASLELVIAHALLERPVAVRRVERAAAVHVDQSMEFARLRRAGRGGEVSCRDATPADDWLALPQGKGEGAAFGLLDSAAVMSSRDLEPIVWPKVWYFAHKLQRLGADDAAWRAFGSVPVRWVPAAGRWMTGSRHRQMAARLLGVPFAAVPASGSAWP</sequence>
<feature type="compositionally biased region" description="Low complexity" evidence="1">
    <location>
        <begin position="115"/>
        <end position="136"/>
    </location>
</feature>
<evidence type="ECO:0000313" key="3">
    <source>
        <dbReference type="Proteomes" id="UP001515480"/>
    </source>
</evidence>
<protein>
    <submittedName>
        <fullName evidence="2">Uncharacterized protein</fullName>
    </submittedName>
</protein>
<evidence type="ECO:0000256" key="1">
    <source>
        <dbReference type="SAM" id="MobiDB-lite"/>
    </source>
</evidence>
<reference evidence="2 3" key="1">
    <citation type="journal article" date="2024" name="Science">
        <title>Giant polyketide synthase enzymes in the biosynthesis of giant marine polyether toxins.</title>
        <authorList>
            <person name="Fallon T.R."/>
            <person name="Shende V.V."/>
            <person name="Wierzbicki I.H."/>
            <person name="Pendleton A.L."/>
            <person name="Watervoot N.F."/>
            <person name="Auber R.P."/>
            <person name="Gonzalez D.J."/>
            <person name="Wisecaver J.H."/>
            <person name="Moore B.S."/>
        </authorList>
    </citation>
    <scope>NUCLEOTIDE SEQUENCE [LARGE SCALE GENOMIC DNA]</scope>
    <source>
        <strain evidence="2 3">12B1</strain>
    </source>
</reference>
<keyword evidence="3" id="KW-1185">Reference proteome</keyword>
<dbReference type="AlphaFoldDB" id="A0AB34IUP7"/>
<evidence type="ECO:0000313" key="2">
    <source>
        <dbReference type="EMBL" id="KAL1506904.1"/>
    </source>
</evidence>
<name>A0AB34IUP7_PRYPA</name>
<dbReference type="Proteomes" id="UP001515480">
    <property type="component" value="Unassembled WGS sequence"/>
</dbReference>
<feature type="region of interest" description="Disordered" evidence="1">
    <location>
        <begin position="115"/>
        <end position="146"/>
    </location>
</feature>
<gene>
    <name evidence="2" type="ORF">AB1Y20_007768</name>
</gene>
<accession>A0AB34IUP7</accession>
<dbReference type="EMBL" id="JBGBPQ010000018">
    <property type="protein sequence ID" value="KAL1506904.1"/>
    <property type="molecule type" value="Genomic_DNA"/>
</dbReference>